<keyword evidence="3" id="KW-1185">Reference proteome</keyword>
<dbReference type="InterPro" id="IPR015915">
    <property type="entry name" value="Kelch-typ_b-propeller"/>
</dbReference>
<dbReference type="Pfam" id="PF07893">
    <property type="entry name" value="DUF1668"/>
    <property type="match status" value="1"/>
</dbReference>
<gene>
    <name evidence="2" type="ORF">ORAREDHAP_LOCUS34570</name>
</gene>
<feature type="compositionally biased region" description="Basic and acidic residues" evidence="1">
    <location>
        <begin position="441"/>
        <end position="463"/>
    </location>
</feature>
<accession>A0A6J5XJU6</accession>
<evidence type="ECO:0000313" key="2">
    <source>
        <dbReference type="EMBL" id="CAB4312215.1"/>
    </source>
</evidence>
<dbReference type="Proteomes" id="UP000507245">
    <property type="component" value="Unassembled WGS sequence"/>
</dbReference>
<feature type="region of interest" description="Disordered" evidence="1">
    <location>
        <begin position="1"/>
        <end position="29"/>
    </location>
</feature>
<feature type="region of interest" description="Disordered" evidence="1">
    <location>
        <begin position="436"/>
        <end position="463"/>
    </location>
</feature>
<evidence type="ECO:0000256" key="1">
    <source>
        <dbReference type="SAM" id="MobiDB-lite"/>
    </source>
</evidence>
<dbReference type="AlphaFoldDB" id="A0A6J5XJU6"/>
<dbReference type="Gene3D" id="2.120.10.80">
    <property type="entry name" value="Kelch-type beta propeller"/>
    <property type="match status" value="1"/>
</dbReference>
<dbReference type="OrthoDB" id="10383945at2759"/>
<organism evidence="2 3">
    <name type="scientific">Prunus armeniaca</name>
    <name type="common">Apricot</name>
    <name type="synonym">Armeniaca vulgaris</name>
    <dbReference type="NCBI Taxonomy" id="36596"/>
    <lineage>
        <taxon>Eukaryota</taxon>
        <taxon>Viridiplantae</taxon>
        <taxon>Streptophyta</taxon>
        <taxon>Embryophyta</taxon>
        <taxon>Tracheophyta</taxon>
        <taxon>Spermatophyta</taxon>
        <taxon>Magnoliopsida</taxon>
        <taxon>eudicotyledons</taxon>
        <taxon>Gunneridae</taxon>
        <taxon>Pentapetalae</taxon>
        <taxon>rosids</taxon>
        <taxon>fabids</taxon>
        <taxon>Rosales</taxon>
        <taxon>Rosaceae</taxon>
        <taxon>Amygdaloideae</taxon>
        <taxon>Amygdaleae</taxon>
        <taxon>Prunus</taxon>
    </lineage>
</organism>
<sequence>MANHEEEEEERKSGTQGGAEEEEEWLRSVKQMRHAEEQRSMMKDWDLTKTVYLCFGTYGQSADVFCNIESLDFSSSGVRSMKVYSVGAALNGMGIGAYGSKIVFAGGYEGIFEGYKYRSCPSKGMRVFNTKKSNQMKDPVFDNNTLQRGKCCPLVVQYDCRLYVLSTLSLKTGAGEPFSGGFEMFDPKVGKWVTLPESPTFGYIRHSRGTSCVVVGSNIFVSTSCCPIYRFDMADPNHQWKQHIFTDYPGFSIPLGCETLAVETRDGDWVLFTCKLEVHRVADDKDYPKGDDYWDMFDVFDRLLEWKDTSMIVYLMSKDLTSLTALEPLKLTQLNTVPLCARNIEPYLVHLGAQTVGLILSADTGNEAMREKEIFSMMFEFEIVDSMRSLALRNFCGPFRFTSRTPESLATRLSLLGAIVLQLELEANMKSYDMCFSRGSGTERERERERGEREREREREREE</sequence>
<protein>
    <submittedName>
        <fullName evidence="2">Uncharacterized protein</fullName>
    </submittedName>
</protein>
<name>A0A6J5XJU6_PRUAR</name>
<evidence type="ECO:0000313" key="3">
    <source>
        <dbReference type="Proteomes" id="UP000507245"/>
    </source>
</evidence>
<proteinExistence type="predicted"/>
<dbReference type="SUPFAM" id="SSF117281">
    <property type="entry name" value="Kelch motif"/>
    <property type="match status" value="1"/>
</dbReference>
<dbReference type="InterPro" id="IPR012871">
    <property type="entry name" value="DUF1668_ORYSA"/>
</dbReference>
<reference evidence="3" key="1">
    <citation type="journal article" date="2020" name="Genome Biol.">
        <title>Gamete binning: chromosome-level and haplotype-resolved genome assembly enabled by high-throughput single-cell sequencing of gamete genomes.</title>
        <authorList>
            <person name="Campoy J.A."/>
            <person name="Sun H."/>
            <person name="Goel M."/>
            <person name="Jiao W.-B."/>
            <person name="Folz-Donahue K."/>
            <person name="Wang N."/>
            <person name="Rubio M."/>
            <person name="Liu C."/>
            <person name="Kukat C."/>
            <person name="Ruiz D."/>
            <person name="Huettel B."/>
            <person name="Schneeberger K."/>
        </authorList>
    </citation>
    <scope>NUCLEOTIDE SEQUENCE [LARGE SCALE GENOMIC DNA]</scope>
    <source>
        <strain evidence="3">cv. Rojo Pasion</strain>
    </source>
</reference>
<dbReference type="EMBL" id="CAEKKB010000006">
    <property type="protein sequence ID" value="CAB4312215.1"/>
    <property type="molecule type" value="Genomic_DNA"/>
</dbReference>